<keyword evidence="1" id="KW-1133">Transmembrane helix</keyword>
<comment type="caution">
    <text evidence="2">The sequence shown here is derived from an EMBL/GenBank/DDBJ whole genome shotgun (WGS) entry which is preliminary data.</text>
</comment>
<dbReference type="Proteomes" id="UP001304895">
    <property type="component" value="Unassembled WGS sequence"/>
</dbReference>
<keyword evidence="1" id="KW-0472">Membrane</keyword>
<evidence type="ECO:0000313" key="3">
    <source>
        <dbReference type="Proteomes" id="UP001304895"/>
    </source>
</evidence>
<evidence type="ECO:0000313" key="2">
    <source>
        <dbReference type="EMBL" id="KAK4134392.1"/>
    </source>
</evidence>
<keyword evidence="3" id="KW-1185">Reference proteome</keyword>
<keyword evidence="1" id="KW-0812">Transmembrane</keyword>
<dbReference type="EMBL" id="MU853409">
    <property type="protein sequence ID" value="KAK4134392.1"/>
    <property type="molecule type" value="Genomic_DNA"/>
</dbReference>
<gene>
    <name evidence="2" type="ORF">BT67DRAFT_442309</name>
</gene>
<reference evidence="2" key="1">
    <citation type="journal article" date="2023" name="Mol. Phylogenet. Evol.">
        <title>Genome-scale phylogeny and comparative genomics of the fungal order Sordariales.</title>
        <authorList>
            <person name="Hensen N."/>
            <person name="Bonometti L."/>
            <person name="Westerberg I."/>
            <person name="Brannstrom I.O."/>
            <person name="Guillou S."/>
            <person name="Cros-Aarteil S."/>
            <person name="Calhoun S."/>
            <person name="Haridas S."/>
            <person name="Kuo A."/>
            <person name="Mondo S."/>
            <person name="Pangilinan J."/>
            <person name="Riley R."/>
            <person name="LaButti K."/>
            <person name="Andreopoulos B."/>
            <person name="Lipzen A."/>
            <person name="Chen C."/>
            <person name="Yan M."/>
            <person name="Daum C."/>
            <person name="Ng V."/>
            <person name="Clum A."/>
            <person name="Steindorff A."/>
            <person name="Ohm R.A."/>
            <person name="Martin F."/>
            <person name="Silar P."/>
            <person name="Natvig D.O."/>
            <person name="Lalanne C."/>
            <person name="Gautier V."/>
            <person name="Ament-Velasquez S.L."/>
            <person name="Kruys A."/>
            <person name="Hutchinson M.I."/>
            <person name="Powell A.J."/>
            <person name="Barry K."/>
            <person name="Miller A.N."/>
            <person name="Grigoriev I.V."/>
            <person name="Debuchy R."/>
            <person name="Gladieux P."/>
            <person name="Hiltunen Thoren M."/>
            <person name="Johannesson H."/>
        </authorList>
    </citation>
    <scope>NUCLEOTIDE SEQUENCE</scope>
    <source>
        <strain evidence="2">CBS 123565</strain>
    </source>
</reference>
<organism evidence="2 3">
    <name type="scientific">Trichocladium antarcticum</name>
    <dbReference type="NCBI Taxonomy" id="1450529"/>
    <lineage>
        <taxon>Eukaryota</taxon>
        <taxon>Fungi</taxon>
        <taxon>Dikarya</taxon>
        <taxon>Ascomycota</taxon>
        <taxon>Pezizomycotina</taxon>
        <taxon>Sordariomycetes</taxon>
        <taxon>Sordariomycetidae</taxon>
        <taxon>Sordariales</taxon>
        <taxon>Chaetomiaceae</taxon>
        <taxon>Trichocladium</taxon>
    </lineage>
</organism>
<name>A0AAN6ZDK1_9PEZI</name>
<dbReference type="AlphaFoldDB" id="A0AAN6ZDK1"/>
<feature type="transmembrane region" description="Helical" evidence="1">
    <location>
        <begin position="20"/>
        <end position="46"/>
    </location>
</feature>
<proteinExistence type="predicted"/>
<protein>
    <submittedName>
        <fullName evidence="2">Uncharacterized protein</fullName>
    </submittedName>
</protein>
<accession>A0AAN6ZDK1</accession>
<reference evidence="2" key="2">
    <citation type="submission" date="2023-05" db="EMBL/GenBank/DDBJ databases">
        <authorList>
            <consortium name="Lawrence Berkeley National Laboratory"/>
            <person name="Steindorff A."/>
            <person name="Hensen N."/>
            <person name="Bonometti L."/>
            <person name="Westerberg I."/>
            <person name="Brannstrom I.O."/>
            <person name="Guillou S."/>
            <person name="Cros-Aarteil S."/>
            <person name="Calhoun S."/>
            <person name="Haridas S."/>
            <person name="Kuo A."/>
            <person name="Mondo S."/>
            <person name="Pangilinan J."/>
            <person name="Riley R."/>
            <person name="Labutti K."/>
            <person name="Andreopoulos B."/>
            <person name="Lipzen A."/>
            <person name="Chen C."/>
            <person name="Yanf M."/>
            <person name="Daum C."/>
            <person name="Ng V."/>
            <person name="Clum A."/>
            <person name="Ohm R."/>
            <person name="Martin F."/>
            <person name="Silar P."/>
            <person name="Natvig D."/>
            <person name="Lalanne C."/>
            <person name="Gautier V."/>
            <person name="Ament-Velasquez S.L."/>
            <person name="Kruys A."/>
            <person name="Hutchinson M.I."/>
            <person name="Powell A.J."/>
            <person name="Barry K."/>
            <person name="Miller A.N."/>
            <person name="Grigoriev I.V."/>
            <person name="Debuchy R."/>
            <person name="Gladieux P."/>
            <person name="Thoren M.H."/>
            <person name="Johannesson H."/>
        </authorList>
    </citation>
    <scope>NUCLEOTIDE SEQUENCE</scope>
    <source>
        <strain evidence="2">CBS 123565</strain>
    </source>
</reference>
<sequence length="59" mass="5901">MATTLSPISVLRPLADGKILGILTALPSSILIGLVGVCVTAMLTVVCCRSPPIIGSGPI</sequence>
<evidence type="ECO:0000256" key="1">
    <source>
        <dbReference type="SAM" id="Phobius"/>
    </source>
</evidence>